<keyword evidence="6" id="KW-1000">Mitochondrion outer membrane</keyword>
<keyword evidence="12 13" id="KW-0675">Receptor</keyword>
<dbReference type="EMBL" id="SEYY01023388">
    <property type="protein sequence ID" value="KAB7494886.1"/>
    <property type="molecule type" value="Genomic_DNA"/>
</dbReference>
<keyword evidence="14" id="KW-1185">Reference proteome</keyword>
<evidence type="ECO:0000256" key="1">
    <source>
        <dbReference type="ARBA" id="ARBA00004572"/>
    </source>
</evidence>
<evidence type="ECO:0000256" key="12">
    <source>
        <dbReference type="ARBA" id="ARBA00023170"/>
    </source>
</evidence>
<name>A0A5N5SLK7_9CRUS</name>
<keyword evidence="11" id="KW-0472">Membrane</keyword>
<evidence type="ECO:0000256" key="5">
    <source>
        <dbReference type="ARBA" id="ARBA00022692"/>
    </source>
</evidence>
<evidence type="ECO:0000256" key="8">
    <source>
        <dbReference type="ARBA" id="ARBA00022989"/>
    </source>
</evidence>
<dbReference type="OrthoDB" id="10016939at2759"/>
<organism evidence="13 14">
    <name type="scientific">Armadillidium nasatum</name>
    <dbReference type="NCBI Taxonomy" id="96803"/>
    <lineage>
        <taxon>Eukaryota</taxon>
        <taxon>Metazoa</taxon>
        <taxon>Ecdysozoa</taxon>
        <taxon>Arthropoda</taxon>
        <taxon>Crustacea</taxon>
        <taxon>Multicrustacea</taxon>
        <taxon>Malacostraca</taxon>
        <taxon>Eumalacostraca</taxon>
        <taxon>Peracarida</taxon>
        <taxon>Isopoda</taxon>
        <taxon>Oniscidea</taxon>
        <taxon>Crinocheta</taxon>
        <taxon>Armadillidiidae</taxon>
        <taxon>Armadillidium</taxon>
    </lineage>
</organism>
<accession>A0A5N5SLK7</accession>
<evidence type="ECO:0000313" key="14">
    <source>
        <dbReference type="Proteomes" id="UP000326759"/>
    </source>
</evidence>
<comment type="caution">
    <text evidence="13">The sequence shown here is derived from an EMBL/GenBank/DDBJ whole genome shotgun (WGS) entry which is preliminary data.</text>
</comment>
<sequence length="103" mass="11344">MATILEESLSERLAGLTEMFPESVRVAVSEITCKTKSLCKNVYNISRQVVWIGVSSSLILFAPVMFEVERYNVEEMVKQDRNRLVLGPGSAMSGPAGHPGLSR</sequence>
<evidence type="ECO:0000256" key="7">
    <source>
        <dbReference type="ARBA" id="ARBA00022927"/>
    </source>
</evidence>
<evidence type="ECO:0000256" key="10">
    <source>
        <dbReference type="ARBA" id="ARBA00023128"/>
    </source>
</evidence>
<dbReference type="GO" id="GO:0006886">
    <property type="term" value="P:intracellular protein transport"/>
    <property type="evidence" value="ECO:0007669"/>
    <property type="project" value="InterPro"/>
</dbReference>
<comment type="subcellular location">
    <subcellularLocation>
        <location evidence="1">Mitochondrion outer membrane</location>
        <topology evidence="1">Single-pass membrane protein</topology>
    </subcellularLocation>
</comment>
<keyword evidence="8" id="KW-1133">Transmembrane helix</keyword>
<evidence type="ECO:0000256" key="9">
    <source>
        <dbReference type="ARBA" id="ARBA00023010"/>
    </source>
</evidence>
<evidence type="ECO:0000256" key="11">
    <source>
        <dbReference type="ARBA" id="ARBA00023136"/>
    </source>
</evidence>
<dbReference type="GO" id="GO:0005741">
    <property type="term" value="C:mitochondrial outer membrane"/>
    <property type="evidence" value="ECO:0007669"/>
    <property type="project" value="UniProtKB-SubCell"/>
</dbReference>
<evidence type="ECO:0000313" key="13">
    <source>
        <dbReference type="EMBL" id="KAB7494886.1"/>
    </source>
</evidence>
<evidence type="ECO:0000256" key="4">
    <source>
        <dbReference type="ARBA" id="ARBA00022448"/>
    </source>
</evidence>
<keyword evidence="4" id="KW-0813">Transport</keyword>
<comment type="similarity">
    <text evidence="2">Belongs to the Tom22 family.</text>
</comment>
<dbReference type="PANTHER" id="PTHR12504">
    <property type="entry name" value="MITOCHONDRIAL IMPORT RECEPTOR SUBUNIT TOM22"/>
    <property type="match status" value="1"/>
</dbReference>
<dbReference type="Pfam" id="PF04281">
    <property type="entry name" value="Tom22"/>
    <property type="match status" value="1"/>
</dbReference>
<protein>
    <recommendedName>
        <fullName evidence="3">Mitochondrial import receptor subunit TOM22 homolog</fullName>
    </recommendedName>
</protein>
<dbReference type="PANTHER" id="PTHR12504:SF0">
    <property type="entry name" value="MITOCHONDRIAL IMPORT RECEPTOR SUBUNIT TOM22 HOMOLOG"/>
    <property type="match status" value="1"/>
</dbReference>
<evidence type="ECO:0000256" key="2">
    <source>
        <dbReference type="ARBA" id="ARBA00009874"/>
    </source>
</evidence>
<keyword evidence="10" id="KW-0496">Mitochondrion</keyword>
<keyword evidence="9" id="KW-0811">Translocation</keyword>
<keyword evidence="5" id="KW-0812">Transmembrane</keyword>
<proteinExistence type="inferred from homology"/>
<dbReference type="InterPro" id="IPR005683">
    <property type="entry name" value="Tom22"/>
</dbReference>
<evidence type="ECO:0000256" key="6">
    <source>
        <dbReference type="ARBA" id="ARBA00022787"/>
    </source>
</evidence>
<reference evidence="13 14" key="1">
    <citation type="journal article" date="2019" name="PLoS Biol.">
        <title>Sex chromosomes control vertical transmission of feminizing Wolbachia symbionts in an isopod.</title>
        <authorList>
            <person name="Becking T."/>
            <person name="Chebbi M.A."/>
            <person name="Giraud I."/>
            <person name="Moumen B."/>
            <person name="Laverre T."/>
            <person name="Caubet Y."/>
            <person name="Peccoud J."/>
            <person name="Gilbert C."/>
            <person name="Cordaux R."/>
        </authorList>
    </citation>
    <scope>NUCLEOTIDE SEQUENCE [LARGE SCALE GENOMIC DNA]</scope>
    <source>
        <strain evidence="13">ANa2</strain>
        <tissue evidence="13">Whole body excluding digestive tract and cuticle</tissue>
    </source>
</reference>
<dbReference type="Proteomes" id="UP000326759">
    <property type="component" value="Unassembled WGS sequence"/>
</dbReference>
<dbReference type="AlphaFoldDB" id="A0A5N5SLK7"/>
<gene>
    <name evidence="13" type="primary">TOMM22</name>
    <name evidence="13" type="ORF">Anas_06129</name>
</gene>
<keyword evidence="7" id="KW-0653">Protein transport</keyword>
<dbReference type="CDD" id="cd22884">
    <property type="entry name" value="TOM22"/>
    <property type="match status" value="1"/>
</dbReference>
<evidence type="ECO:0000256" key="3">
    <source>
        <dbReference type="ARBA" id="ARBA00016229"/>
    </source>
</evidence>